<dbReference type="Proteomes" id="UP000199109">
    <property type="component" value="Unassembled WGS sequence"/>
</dbReference>
<dbReference type="Gene3D" id="3.90.182.10">
    <property type="entry name" value="Toxin - Anthrax Protective Antigen,domain 1"/>
    <property type="match status" value="1"/>
</dbReference>
<name>A0A1G7F9L5_9FLAO</name>
<dbReference type="STRING" id="641691.SAMN05421636_10718"/>
<accession>A0A1G7F9L5</accession>
<dbReference type="SUPFAM" id="SSF56988">
    <property type="entry name" value="Anthrax protective antigen"/>
    <property type="match status" value="1"/>
</dbReference>
<evidence type="ECO:0000259" key="1">
    <source>
        <dbReference type="PROSITE" id="PS51820"/>
    </source>
</evidence>
<dbReference type="InterPro" id="IPR037524">
    <property type="entry name" value="PA14/GLEYA"/>
</dbReference>
<proteinExistence type="predicted"/>
<dbReference type="InterPro" id="IPR052701">
    <property type="entry name" value="GAG_Ulvan_Degrading_Sulfatases"/>
</dbReference>
<dbReference type="InterPro" id="IPR017850">
    <property type="entry name" value="Alkaline_phosphatase_core_sf"/>
</dbReference>
<dbReference type="Pfam" id="PF00884">
    <property type="entry name" value="Sulfatase"/>
    <property type="match status" value="1"/>
</dbReference>
<reference evidence="2 3" key="1">
    <citation type="submission" date="2016-10" db="EMBL/GenBank/DDBJ databases">
        <authorList>
            <person name="de Groot N.N."/>
        </authorList>
    </citation>
    <scope>NUCLEOTIDE SEQUENCE [LARGE SCALE GENOMIC DNA]</scope>
    <source>
        <strain evidence="2 3">DSM 23421</strain>
    </source>
</reference>
<dbReference type="RefSeq" id="WP_091869977.1">
    <property type="nucleotide sequence ID" value="NZ_FNAO01000007.1"/>
</dbReference>
<protein>
    <submittedName>
        <fullName evidence="2">Arylsulfatase A</fullName>
    </submittedName>
</protein>
<dbReference type="AlphaFoldDB" id="A0A1G7F9L5"/>
<feature type="domain" description="PA14" evidence="1">
    <location>
        <begin position="565"/>
        <end position="703"/>
    </location>
</feature>
<dbReference type="OrthoDB" id="9766107at2"/>
<gene>
    <name evidence="2" type="ORF">SAMN05421636_10718</name>
</gene>
<dbReference type="InterPro" id="IPR011658">
    <property type="entry name" value="PA14_dom"/>
</dbReference>
<dbReference type="InterPro" id="IPR000917">
    <property type="entry name" value="Sulfatase_N"/>
</dbReference>
<organism evidence="2 3">
    <name type="scientific">Pricia antarctica</name>
    <dbReference type="NCBI Taxonomy" id="641691"/>
    <lineage>
        <taxon>Bacteria</taxon>
        <taxon>Pseudomonadati</taxon>
        <taxon>Bacteroidota</taxon>
        <taxon>Flavobacteriia</taxon>
        <taxon>Flavobacteriales</taxon>
        <taxon>Flavobacteriaceae</taxon>
        <taxon>Pricia</taxon>
    </lineage>
</organism>
<dbReference type="Gene3D" id="3.40.720.10">
    <property type="entry name" value="Alkaline Phosphatase, subunit A"/>
    <property type="match status" value="1"/>
</dbReference>
<evidence type="ECO:0000313" key="3">
    <source>
        <dbReference type="Proteomes" id="UP000199109"/>
    </source>
</evidence>
<dbReference type="PROSITE" id="PS51257">
    <property type="entry name" value="PROKAR_LIPOPROTEIN"/>
    <property type="match status" value="1"/>
</dbReference>
<evidence type="ECO:0000313" key="2">
    <source>
        <dbReference type="EMBL" id="SDE72556.1"/>
    </source>
</evidence>
<dbReference type="PROSITE" id="PS51820">
    <property type="entry name" value="PA14"/>
    <property type="match status" value="1"/>
</dbReference>
<dbReference type="SUPFAM" id="SSF53649">
    <property type="entry name" value="Alkaline phosphatase-like"/>
    <property type="match status" value="1"/>
</dbReference>
<sequence>MTTLKFTTQLLTAIVTSSILFSCSGKKENVILQKTEQAIQKPNIIYILTDDLGYGDVGVFFQNQRKKENDHSEPWTKTPNLDKMAAEGAMLTHHYTAAPVCAPSRSSFLSGLSQGHANVRDGQFDKALADNHTVGNVMQKAGYATAAIGKWGLMGSSRWSEDGDSWPAHPLNRGFDYYYGYMRHVDGHEHYPVEGVYRGAKEVYENKNEVSKGLDKCYTGDLWTAVAKKWIVEQTTAEKNTPFFMFLAYDTPHAVTEIPTQAYPEGGGLNGGLQWLGKPGNMINSASGEVDSWIHPDYADATYDHDNNPETAEVAWPNVYKRYATSTRRIDDAVGDIFQLLADLDIDKNTLVIFTSDNGPSIESYLPDEDFAANFFNSFGPFDGIKRDVLEGGERVPTIARWPSRIPADQLVESPSIGYDWLPTFTDAAGLPAPINSDGVSLLPSLTGQGEQEESLVYVEYNQGGKTPEYNEFSPNNRGRLRKQMQMMRVGDLVGLRYNIQDADDDFEFYNVIEDTHQAKNLAGNNDMAELQKQMKESVLQVRMPNSTAARPYDDQLVPASHISNVKNGVKWRAYESKAPWLPQVTTLTAVAQGTVKSPAPEQIDSNQGNVYLFEGYIKIPENGAYTFYLNATNKTFVRIHEASVIDADYDYAAGTLREGKMNLKAGYHPIRVYYQNKPNKENTIDLQWKGPSMAKSKIPESSFFIE</sequence>
<dbReference type="EMBL" id="FNAO01000007">
    <property type="protein sequence ID" value="SDE72556.1"/>
    <property type="molecule type" value="Genomic_DNA"/>
</dbReference>
<dbReference type="SMART" id="SM00758">
    <property type="entry name" value="PA14"/>
    <property type="match status" value="1"/>
</dbReference>
<dbReference type="PANTHER" id="PTHR43751">
    <property type="entry name" value="SULFATASE"/>
    <property type="match status" value="1"/>
</dbReference>
<keyword evidence="3" id="KW-1185">Reference proteome</keyword>
<dbReference type="PANTHER" id="PTHR43751:SF3">
    <property type="entry name" value="SULFATASE N-TERMINAL DOMAIN-CONTAINING PROTEIN"/>
    <property type="match status" value="1"/>
</dbReference>
<dbReference type="Pfam" id="PF07691">
    <property type="entry name" value="PA14"/>
    <property type="match status" value="1"/>
</dbReference>